<reference evidence="2 3" key="2">
    <citation type="submission" date="2018-11" db="EMBL/GenBank/DDBJ databases">
        <authorList>
            <consortium name="Pathogen Informatics"/>
        </authorList>
    </citation>
    <scope>NUCLEOTIDE SEQUENCE [LARGE SCALE GENOMIC DNA]</scope>
    <source>
        <strain evidence="2 3">MHpl1</strain>
    </source>
</reference>
<name>A0A0N4X5H5_HAEPC</name>
<evidence type="ECO:0000313" key="4">
    <source>
        <dbReference type="WBParaSite" id="HPLM_0001961701-mRNA-1"/>
    </source>
</evidence>
<evidence type="ECO:0000256" key="1">
    <source>
        <dbReference type="SAM" id="MobiDB-lite"/>
    </source>
</evidence>
<sequence>MTIDESFILVALQNGHYTGFSPSYRIAESQWYGPPLSSSHNNKIVYTSKLFWDFALSIVTRAQPMRACRIHRKRFLRQEISKYRNPGAAKTRRTCPERLTDNDTTDRATTKFLDESGHYEKSIRTEENPDADN</sequence>
<keyword evidence="3" id="KW-1185">Reference proteome</keyword>
<feature type="compositionally biased region" description="Basic and acidic residues" evidence="1">
    <location>
        <begin position="94"/>
        <end position="127"/>
    </location>
</feature>
<dbReference type="EMBL" id="UZAF01021447">
    <property type="protein sequence ID" value="VDO78234.1"/>
    <property type="molecule type" value="Genomic_DNA"/>
</dbReference>
<dbReference type="AlphaFoldDB" id="A0A0N4X5H5"/>
<dbReference type="WBParaSite" id="HPLM_0001961701-mRNA-1">
    <property type="protein sequence ID" value="HPLM_0001961701-mRNA-1"/>
    <property type="gene ID" value="HPLM_0001961701"/>
</dbReference>
<gene>
    <name evidence="2" type="ORF">HPLM_LOCUS19609</name>
</gene>
<evidence type="ECO:0000313" key="3">
    <source>
        <dbReference type="Proteomes" id="UP000268014"/>
    </source>
</evidence>
<dbReference type="Proteomes" id="UP000268014">
    <property type="component" value="Unassembled WGS sequence"/>
</dbReference>
<evidence type="ECO:0000313" key="2">
    <source>
        <dbReference type="EMBL" id="VDO78234.1"/>
    </source>
</evidence>
<organism evidence="4">
    <name type="scientific">Haemonchus placei</name>
    <name type="common">Barber's pole worm</name>
    <dbReference type="NCBI Taxonomy" id="6290"/>
    <lineage>
        <taxon>Eukaryota</taxon>
        <taxon>Metazoa</taxon>
        <taxon>Ecdysozoa</taxon>
        <taxon>Nematoda</taxon>
        <taxon>Chromadorea</taxon>
        <taxon>Rhabditida</taxon>
        <taxon>Rhabditina</taxon>
        <taxon>Rhabditomorpha</taxon>
        <taxon>Strongyloidea</taxon>
        <taxon>Trichostrongylidae</taxon>
        <taxon>Haemonchus</taxon>
    </lineage>
</organism>
<accession>A0A0N4X5H5</accession>
<feature type="region of interest" description="Disordered" evidence="1">
    <location>
        <begin position="86"/>
        <end position="133"/>
    </location>
</feature>
<proteinExistence type="predicted"/>
<reference evidence="4" key="1">
    <citation type="submission" date="2017-02" db="UniProtKB">
        <authorList>
            <consortium name="WormBaseParasite"/>
        </authorList>
    </citation>
    <scope>IDENTIFICATION</scope>
</reference>
<protein>
    <submittedName>
        <fullName evidence="4">DDE_Tnp_1_7 domain-containing protein</fullName>
    </submittedName>
</protein>